<dbReference type="EMBL" id="JJQN01000125">
    <property type="protein sequence ID" value="KKH57943.1"/>
    <property type="molecule type" value="Genomic_DNA"/>
</dbReference>
<dbReference type="AlphaFoldDB" id="A0A0F8J9G5"/>
<dbReference type="EMBL" id="JJPO01000098">
    <property type="protein sequence ID" value="KKG72293.1"/>
    <property type="molecule type" value="Genomic_DNA"/>
</dbReference>
<feature type="compositionally biased region" description="Basic residues" evidence="1">
    <location>
        <begin position="51"/>
        <end position="67"/>
    </location>
</feature>
<feature type="region of interest" description="Disordered" evidence="1">
    <location>
        <begin position="1"/>
        <end position="75"/>
    </location>
</feature>
<accession>A0A0F8J9G5</accession>
<evidence type="ECO:0000313" key="5">
    <source>
        <dbReference type="Proteomes" id="UP000034450"/>
    </source>
</evidence>
<organism evidence="2 4">
    <name type="scientific">Methanosarcina mazei</name>
    <name type="common">Methanosarcina frisia</name>
    <dbReference type="NCBI Taxonomy" id="2209"/>
    <lineage>
        <taxon>Archaea</taxon>
        <taxon>Methanobacteriati</taxon>
        <taxon>Methanobacteriota</taxon>
        <taxon>Stenosarchaea group</taxon>
        <taxon>Methanomicrobia</taxon>
        <taxon>Methanosarcinales</taxon>
        <taxon>Methanosarcinaceae</taxon>
        <taxon>Methanosarcina</taxon>
    </lineage>
</organism>
<comment type="caution">
    <text evidence="2">The sequence shown here is derived from an EMBL/GenBank/DDBJ whole genome shotgun (WGS) entry which is preliminary data.</text>
</comment>
<dbReference type="Proteomes" id="UP000034001">
    <property type="component" value="Unassembled WGS sequence"/>
</dbReference>
<evidence type="ECO:0000256" key="1">
    <source>
        <dbReference type="SAM" id="MobiDB-lite"/>
    </source>
</evidence>
<evidence type="ECO:0000313" key="4">
    <source>
        <dbReference type="Proteomes" id="UP000034001"/>
    </source>
</evidence>
<evidence type="ECO:0000313" key="3">
    <source>
        <dbReference type="EMBL" id="KKH57943.1"/>
    </source>
</evidence>
<feature type="compositionally biased region" description="Basic and acidic residues" evidence="1">
    <location>
        <begin position="35"/>
        <end position="50"/>
    </location>
</feature>
<dbReference type="GeneID" id="24851425"/>
<gene>
    <name evidence="2" type="ORF">DU63_09100</name>
    <name evidence="3" type="ORF">DU74_13970</name>
</gene>
<evidence type="ECO:0000313" key="2">
    <source>
        <dbReference type="EMBL" id="KKG72293.1"/>
    </source>
</evidence>
<reference evidence="4 5" key="1">
    <citation type="journal article" date="2015" name="ISME J.">
        <title>Genomic and phenotypic differentiation among Methanosarcina mazei populations from Columbia River sediment.</title>
        <authorList>
            <person name="Youngblut N.D."/>
            <person name="Wirth J.S."/>
            <person name="Henriksen J.R."/>
            <person name="Smith M."/>
            <person name="Simon H."/>
            <person name="Metcalf W.W."/>
            <person name="Whitaker R.J."/>
        </authorList>
    </citation>
    <scope>NUCLEOTIDE SEQUENCE [LARGE SCALE GENOMIC DNA]</scope>
    <source>
        <strain evidence="3 5">1.H.A.2.6</strain>
        <strain evidence="2 4">3.H.A.2.1</strain>
    </source>
</reference>
<name>A0A0F8J9G5_METMZ</name>
<proteinExistence type="predicted"/>
<dbReference type="Proteomes" id="UP000034450">
    <property type="component" value="Unassembled WGS sequence"/>
</dbReference>
<dbReference type="RefSeq" id="WP_048040304.1">
    <property type="nucleotide sequence ID" value="NZ_CP117032.1"/>
</dbReference>
<protein>
    <submittedName>
        <fullName evidence="2">Uncharacterized protein</fullName>
    </submittedName>
</protein>
<feature type="compositionally biased region" description="Basic residues" evidence="1">
    <location>
        <begin position="25"/>
        <end position="34"/>
    </location>
</feature>
<sequence length="91" mass="10756">MELLPSGRISDGCELHPGLIFKDKEKKRKKREKNGKRGEREKKTEKEEKERRKREKSRKRNKKRGNKGGKEYSTEGCLGMETGFQYLVWDA</sequence>